<dbReference type="EMBL" id="MT143891">
    <property type="protein sequence ID" value="QJB04849.1"/>
    <property type="molecule type" value="Genomic_DNA"/>
</dbReference>
<reference evidence="2" key="1">
    <citation type="submission" date="2020-03" db="EMBL/GenBank/DDBJ databases">
        <title>The deep terrestrial virosphere.</title>
        <authorList>
            <person name="Holmfeldt K."/>
            <person name="Nilsson E."/>
            <person name="Simone D."/>
            <person name="Lopez-Fernandez M."/>
            <person name="Wu X."/>
            <person name="de Brujin I."/>
            <person name="Lundin D."/>
            <person name="Andersson A."/>
            <person name="Bertilsson S."/>
            <person name="Dopson M."/>
        </authorList>
    </citation>
    <scope>NUCLEOTIDE SEQUENCE</scope>
    <source>
        <strain evidence="2">MM171A00153</strain>
        <strain evidence="3">MM171B00165</strain>
    </source>
</reference>
<dbReference type="GO" id="GO:0016740">
    <property type="term" value="F:transferase activity"/>
    <property type="evidence" value="ECO:0007669"/>
    <property type="project" value="UniProtKB-KW"/>
</dbReference>
<gene>
    <name evidence="2" type="ORF">MM171A00153_0040</name>
    <name evidence="3" type="ORF">MM171B00165_0025</name>
</gene>
<dbReference type="EMBL" id="MT143704">
    <property type="protein sequence ID" value="QJB01021.1"/>
    <property type="molecule type" value="Genomic_DNA"/>
</dbReference>
<organism evidence="2">
    <name type="scientific">viral metagenome</name>
    <dbReference type="NCBI Taxonomy" id="1070528"/>
    <lineage>
        <taxon>unclassified sequences</taxon>
        <taxon>metagenomes</taxon>
        <taxon>organismal metagenomes</taxon>
    </lineage>
</organism>
<accession>A0A6M3LZZ6</accession>
<dbReference type="AlphaFoldDB" id="A0A6M3LZZ6"/>
<dbReference type="Pfam" id="PF13524">
    <property type="entry name" value="Glyco_trans_1_2"/>
    <property type="match status" value="1"/>
</dbReference>
<evidence type="ECO:0000259" key="1">
    <source>
        <dbReference type="Pfam" id="PF13524"/>
    </source>
</evidence>
<proteinExistence type="predicted"/>
<name>A0A6M3LZZ6_9ZZZZ</name>
<evidence type="ECO:0000313" key="2">
    <source>
        <dbReference type="EMBL" id="QJB01021.1"/>
    </source>
</evidence>
<evidence type="ECO:0000313" key="3">
    <source>
        <dbReference type="EMBL" id="QJB04849.1"/>
    </source>
</evidence>
<protein>
    <submittedName>
        <fullName evidence="2">Putative glycosyltransferase</fullName>
    </submittedName>
</protein>
<sequence length="395" mass="44697">MRIMFIGAHYHALREALRKLGHEAVGLDYWRWFASGESGPDEQEFVRLWPDQAGSPLSSADVQERVIKGARLLKPDAVVQFKGWVDGQRKIEPATIRALKEEHGCRTVYWSVDDPDFVGWFLHQLCPPGTWDVALTCCRDSLAYYRRADVPQVHLFYPGHDVGWPVEDLEAWASPPPGCPRVIPESVDLVIAGHPYWRGVGSDVARADVAVRALDMGLTVALYGPPDTWDHDFRAAEKAARGAEAEPLVNGYPRLCPHYHGWLPHDEVWRAYLNAKVVFNNHLRKDPGNRQKYQGYLNDKVFQICGTGGAVMVMDEQPGVSPEVYTAGEEYLEYRRCARWEDTLDEAMSVIKRAVDDQEIRRSVSKAARQRTLEQHMWDNRAAQLVDILGAAGVR</sequence>
<keyword evidence="2" id="KW-0808">Transferase</keyword>
<feature type="domain" description="Spore protein YkvP/CgeB glycosyl transferase-like" evidence="1">
    <location>
        <begin position="217"/>
        <end position="387"/>
    </location>
</feature>
<dbReference type="InterPro" id="IPR055259">
    <property type="entry name" value="YkvP/CgeB_Glyco_trans-like"/>
</dbReference>